<evidence type="ECO:0000256" key="1">
    <source>
        <dbReference type="SAM" id="MobiDB-lite"/>
    </source>
</evidence>
<dbReference type="EMBL" id="CADCXV010000186">
    <property type="protein sequence ID" value="CAB0028735.1"/>
    <property type="molecule type" value="Genomic_DNA"/>
</dbReference>
<dbReference type="AlphaFoldDB" id="A0A6H5HWT3"/>
<evidence type="ECO:0000313" key="3">
    <source>
        <dbReference type="Proteomes" id="UP000479190"/>
    </source>
</evidence>
<evidence type="ECO:0000313" key="2">
    <source>
        <dbReference type="EMBL" id="CAB0028735.1"/>
    </source>
</evidence>
<accession>A0A6H5HWT3</accession>
<sequence length="350" mass="38202">MSTITRSLTAPKRRTGRDNLGGRNRSAAPTSLLLGWRSRFEGRPGDNLGGQEQELGRHHLAYELAEPLEGRPSFLLPVAEVVRAGRPSSGSSSSSKVAARAPAPVAEVVAPVALHAASSSSSQRVAPDPPVPSARVCPHAVALQRASRPIARVADLCCLWPSRLSTIHRGSVACAASAAVRRQSGTMFSTYSVIIVLCCIQSNSSSGLSIMEAACIAMMWLKVVIGQFSRSITNSYITLFRGTKTTKYFLLSQAELLIFCDARCASYAAIRLWGFFSIEPDGKVHVSFHHVQVPKSLGRKQLLPFLDLKLQAALLACELKDLVPKEHDYCKRHRRNTRRYVAASERRFLP</sequence>
<reference evidence="2 3" key="1">
    <citation type="submission" date="2020-02" db="EMBL/GenBank/DDBJ databases">
        <authorList>
            <person name="Ferguson B K."/>
        </authorList>
    </citation>
    <scope>NUCLEOTIDE SEQUENCE [LARGE SCALE GENOMIC DNA]</scope>
</reference>
<feature type="region of interest" description="Disordered" evidence="1">
    <location>
        <begin position="1"/>
        <end position="29"/>
    </location>
</feature>
<protein>
    <submittedName>
        <fullName evidence="2">Uncharacterized protein</fullName>
    </submittedName>
</protein>
<gene>
    <name evidence="2" type="ORF">TBRA_LOCUS872</name>
</gene>
<name>A0A6H5HWT3_9HYME</name>
<organism evidence="2 3">
    <name type="scientific">Trichogramma brassicae</name>
    <dbReference type="NCBI Taxonomy" id="86971"/>
    <lineage>
        <taxon>Eukaryota</taxon>
        <taxon>Metazoa</taxon>
        <taxon>Ecdysozoa</taxon>
        <taxon>Arthropoda</taxon>
        <taxon>Hexapoda</taxon>
        <taxon>Insecta</taxon>
        <taxon>Pterygota</taxon>
        <taxon>Neoptera</taxon>
        <taxon>Endopterygota</taxon>
        <taxon>Hymenoptera</taxon>
        <taxon>Apocrita</taxon>
        <taxon>Proctotrupomorpha</taxon>
        <taxon>Chalcidoidea</taxon>
        <taxon>Trichogrammatidae</taxon>
        <taxon>Trichogramma</taxon>
    </lineage>
</organism>
<keyword evidence="3" id="KW-1185">Reference proteome</keyword>
<dbReference type="Proteomes" id="UP000479190">
    <property type="component" value="Unassembled WGS sequence"/>
</dbReference>
<proteinExistence type="predicted"/>